<dbReference type="InterPro" id="IPR036736">
    <property type="entry name" value="ACP-like_sf"/>
</dbReference>
<dbReference type="InterPro" id="IPR009081">
    <property type="entry name" value="PP-bd_ACP"/>
</dbReference>
<evidence type="ECO:0000313" key="4">
    <source>
        <dbReference type="EMBL" id="XCN14065.1"/>
    </source>
</evidence>
<protein>
    <submittedName>
        <fullName evidence="4">Acyl carrier protein</fullName>
    </submittedName>
</protein>
<dbReference type="Gene3D" id="1.10.1200.10">
    <property type="entry name" value="ACP-like"/>
    <property type="match status" value="1"/>
</dbReference>
<dbReference type="SUPFAM" id="SSF47336">
    <property type="entry name" value="ACP-like"/>
    <property type="match status" value="1"/>
</dbReference>
<dbReference type="PROSITE" id="PS50075">
    <property type="entry name" value="CARRIER"/>
    <property type="match status" value="1"/>
</dbReference>
<organism evidence="4">
    <name type="scientific">Streptomyces sp. JL1001</name>
    <dbReference type="NCBI Taxonomy" id="3078227"/>
    <lineage>
        <taxon>Bacteria</taxon>
        <taxon>Bacillati</taxon>
        <taxon>Actinomycetota</taxon>
        <taxon>Actinomycetes</taxon>
        <taxon>Kitasatosporales</taxon>
        <taxon>Streptomycetaceae</taxon>
        <taxon>Streptomyces</taxon>
    </lineage>
</organism>
<dbReference type="GO" id="GO:0017000">
    <property type="term" value="P:antibiotic biosynthetic process"/>
    <property type="evidence" value="ECO:0007669"/>
    <property type="project" value="UniProtKB-ARBA"/>
</dbReference>
<dbReference type="GO" id="GO:0031177">
    <property type="term" value="F:phosphopantetheine binding"/>
    <property type="evidence" value="ECO:0007669"/>
    <property type="project" value="InterPro"/>
</dbReference>
<feature type="domain" description="Carrier" evidence="3">
    <location>
        <begin position="14"/>
        <end position="88"/>
    </location>
</feature>
<evidence type="ECO:0000256" key="1">
    <source>
        <dbReference type="ARBA" id="ARBA00022450"/>
    </source>
</evidence>
<keyword evidence="2" id="KW-0597">Phosphoprotein</keyword>
<dbReference type="EMBL" id="CP136798">
    <property type="protein sequence ID" value="XCN14065.1"/>
    <property type="molecule type" value="Genomic_DNA"/>
</dbReference>
<dbReference type="Pfam" id="PF00550">
    <property type="entry name" value="PP-binding"/>
    <property type="match status" value="1"/>
</dbReference>
<dbReference type="InterPro" id="IPR020806">
    <property type="entry name" value="PKS_PP-bd"/>
</dbReference>
<dbReference type="SMART" id="SM00823">
    <property type="entry name" value="PKS_PP"/>
    <property type="match status" value="1"/>
</dbReference>
<evidence type="ECO:0000259" key="3">
    <source>
        <dbReference type="PROSITE" id="PS50075"/>
    </source>
</evidence>
<name>A0AAU8KGF1_9ACTN</name>
<proteinExistence type="predicted"/>
<dbReference type="AlphaFoldDB" id="A0AAU8KGF1"/>
<evidence type="ECO:0000256" key="2">
    <source>
        <dbReference type="ARBA" id="ARBA00022553"/>
    </source>
</evidence>
<reference evidence="4" key="1">
    <citation type="submission" date="2023-10" db="EMBL/GenBank/DDBJ databases">
        <title>Complete genome sequence of Streptomyces sp. JL1001.</title>
        <authorList>
            <person name="Jiang L."/>
        </authorList>
    </citation>
    <scope>NUCLEOTIDE SEQUENCE</scope>
    <source>
        <strain evidence="4">JL1001</strain>
    </source>
</reference>
<keyword evidence="1" id="KW-0596">Phosphopantetheine</keyword>
<dbReference type="RefSeq" id="WP_100560519.1">
    <property type="nucleotide sequence ID" value="NZ_CP136798.1"/>
</dbReference>
<sequence>MNSRPTAPSDMSEQDVADRMVQLLSDLLELAPEDIDPEVPLSAYGIDSVTSTWLAGELTSWCGIPLERELLLGRPSVVEAAEDVMEVVRRQPERNRV</sequence>
<accession>A0AAU8KGF1</accession>
<gene>
    <name evidence="4" type="ORF">R1Y80_10500</name>
</gene>